<gene>
    <name evidence="1" type="ORF">Mlaev_01794</name>
</gene>
<accession>A0A150HD95</accession>
<comment type="caution">
    <text evidence="1">The sequence shown here is derived from an EMBL/GenBank/DDBJ whole genome shotgun (WGS) entry which is preliminary data.</text>
</comment>
<sequence length="268" mass="28014">MTRRASRMIGSAAAGAISVILLTGCVAHENAADAAARDAVAGLIGEISHRQASDIDGWARLAAQAAGDRSEITLIGIAPQTAQKPIDPLGTLSFRVEMTARSTGMWSAETVSSTSCYAVDFTRYGPVAQDRPWSDPPSVRTIDCPDGARSVTPPPDTSPVFVVPEGAADAILAVVADASATDPTSELESSILARLSPPTGPYEHLAPLEVVRTADGAIGASMGTERRCVLVRRVDGVTERVYAPRVYLQPGELGCRGTTALSDLRPPH</sequence>
<dbReference type="EMBL" id="LRAD01000038">
    <property type="protein sequence ID" value="KXZ60072.1"/>
    <property type="molecule type" value="Genomic_DNA"/>
</dbReference>
<dbReference type="RefSeq" id="WP_005049524.1">
    <property type="nucleotide sequence ID" value="NZ_LRAD01000038.1"/>
</dbReference>
<dbReference type="PATRIC" id="fig|36807.3.peg.1823"/>
<evidence type="ECO:0008006" key="3">
    <source>
        <dbReference type="Google" id="ProtNLM"/>
    </source>
</evidence>
<dbReference type="AlphaFoldDB" id="A0A150HD95"/>
<evidence type="ECO:0000313" key="2">
    <source>
        <dbReference type="Proteomes" id="UP000075357"/>
    </source>
</evidence>
<dbReference type="STRING" id="36807.Mlaev_01794"/>
<keyword evidence="2" id="KW-1185">Reference proteome</keyword>
<proteinExistence type="predicted"/>
<protein>
    <recommendedName>
        <fullName evidence="3">Lipoprotein</fullName>
    </recommendedName>
</protein>
<dbReference type="Proteomes" id="UP000075357">
    <property type="component" value="Unassembled WGS sequence"/>
</dbReference>
<dbReference type="PROSITE" id="PS51257">
    <property type="entry name" value="PROKAR_LIPOPROTEIN"/>
    <property type="match status" value="1"/>
</dbReference>
<organism evidence="1 2">
    <name type="scientific">Microbacterium laevaniformans</name>
    <dbReference type="NCBI Taxonomy" id="36807"/>
    <lineage>
        <taxon>Bacteria</taxon>
        <taxon>Bacillati</taxon>
        <taxon>Actinomycetota</taxon>
        <taxon>Actinomycetes</taxon>
        <taxon>Micrococcales</taxon>
        <taxon>Microbacteriaceae</taxon>
        <taxon>Microbacterium</taxon>
    </lineage>
</organism>
<reference evidence="1 2" key="1">
    <citation type="submission" date="2016-01" db="EMBL/GenBank/DDBJ databases">
        <title>Draft genome sequences of Microbacterium laevaniformans LCDC 91-0039 and the type strain of Microbacterium hominis LCDC 84-209.</title>
        <authorList>
            <person name="Bernier A.-M."/>
            <person name="Bernard K."/>
        </authorList>
    </citation>
    <scope>NUCLEOTIDE SEQUENCE [LARGE SCALE GENOMIC DNA]</scope>
    <source>
        <strain evidence="1 2">LCDC 91-0039</strain>
    </source>
</reference>
<name>A0A150HD95_9MICO</name>
<evidence type="ECO:0000313" key="1">
    <source>
        <dbReference type="EMBL" id="KXZ60072.1"/>
    </source>
</evidence>